<name>A0A2N3NBX4_9PEZI</name>
<reference evidence="3 4" key="1">
    <citation type="journal article" date="2017" name="G3 (Bethesda)">
        <title>First Draft Genome Sequence of the Pathogenic Fungus Lomentospora prolificans (Formerly Scedosporium prolificans).</title>
        <authorList>
            <person name="Luo R."/>
            <person name="Zimin A."/>
            <person name="Workman R."/>
            <person name="Fan Y."/>
            <person name="Pertea G."/>
            <person name="Grossman N."/>
            <person name="Wear M.P."/>
            <person name="Jia B."/>
            <person name="Miller H."/>
            <person name="Casadevall A."/>
            <person name="Timp W."/>
            <person name="Zhang S.X."/>
            <person name="Salzberg S.L."/>
        </authorList>
    </citation>
    <scope>NUCLEOTIDE SEQUENCE [LARGE SCALE GENOMIC DNA]</scope>
    <source>
        <strain evidence="3 4">JHH-5317</strain>
    </source>
</reference>
<dbReference type="STRING" id="41688.A0A2N3NBX4"/>
<sequence length="782" mass="84350">MADTPKSEDIQKSVVEEEPTTAPPSLPEKSAERPKDPPKETEVSPPGSVIQEEEAKEEEDQGRKTPSDLTGRRTPLDGRKTPSDLDGRRTPSTPITPRQDLPHIASHDSIRRKPVPAPSYDTLREMAAMDGARVSTPTKNPLEKTTYTILPEQLAEKAPSTPDATPRTHITLPGRVKSQESLIDKVRKIEYKKLAQMWWVEAAWWAVALLCFIIIAAVLGAYNNHPLSTLPLNLNAFLAFFTTVATLSFLHPVSQSLSQWKWNYFRAEDRSLADFQLFDSASRSLPGCVMLLAKLKHTHVASAGAVMGLLALFTATVTQASIGYRQGYVPLAAEGGAVIQAARILGSEQEGGFGEGIPEGLGLHVLPFRLPVTCSTAECEFPDFESLAVCARVNDITSRLGTPAAKGNSSTSGNSKSGKKAMYSTKLPDEANCAIETDEQFNVLACKTDGSTTLSFDDDDVKKTAIYSMPIIYSNPGDAQGSTKIKFEAVEVLFHLCVNSYEATVSSGRAELSVTGSSYALGSKSADREVDVACAMVKDDDDSKLNNCTVSNSVPSDAFMELQSPADDDDVFRAHFATLEDMALTMNDALSGIVVGKPKDGEKARRRNVGRNIEQIAEAVIFNGDQDKQKERITRMADNIAASLTNTIAAKQSSGQASNTNANTITGTALLPEPRISIRWGALTLLIIQLVGALAFLLYTAIATQQLGCEVLKSSALAALFALEEDCRGVAGGIEKVDGMTRKARVMLVRLRDEAIVLAGEEAGRVERVGVNGRGSKSKEEL</sequence>
<dbReference type="PANTHER" id="PTHR35394">
    <property type="entry name" value="DUF3176 DOMAIN-CONTAINING PROTEIN"/>
    <property type="match status" value="1"/>
</dbReference>
<feature type="compositionally biased region" description="Low complexity" evidence="1">
    <location>
        <begin position="404"/>
        <end position="416"/>
    </location>
</feature>
<dbReference type="InParanoid" id="A0A2N3NBX4"/>
<keyword evidence="2" id="KW-0812">Transmembrane</keyword>
<keyword evidence="2" id="KW-1133">Transmembrane helix</keyword>
<dbReference type="PANTHER" id="PTHR35394:SF5">
    <property type="entry name" value="DUF3176 DOMAIN-CONTAINING PROTEIN"/>
    <property type="match status" value="1"/>
</dbReference>
<gene>
    <name evidence="3" type="ORF">jhhlp_004563</name>
</gene>
<feature type="transmembrane region" description="Helical" evidence="2">
    <location>
        <begin position="234"/>
        <end position="253"/>
    </location>
</feature>
<evidence type="ECO:0000313" key="4">
    <source>
        <dbReference type="Proteomes" id="UP000233524"/>
    </source>
</evidence>
<keyword evidence="2" id="KW-0472">Membrane</keyword>
<dbReference type="AlphaFoldDB" id="A0A2N3NBX4"/>
<feature type="region of interest" description="Disordered" evidence="1">
    <location>
        <begin position="1"/>
        <end position="117"/>
    </location>
</feature>
<dbReference type="Proteomes" id="UP000233524">
    <property type="component" value="Unassembled WGS sequence"/>
</dbReference>
<dbReference type="OrthoDB" id="5242705at2759"/>
<feature type="compositionally biased region" description="Basic and acidic residues" evidence="1">
    <location>
        <begin position="29"/>
        <end position="42"/>
    </location>
</feature>
<dbReference type="Pfam" id="PF11374">
    <property type="entry name" value="DUF3176"/>
    <property type="match status" value="1"/>
</dbReference>
<evidence type="ECO:0000256" key="2">
    <source>
        <dbReference type="SAM" id="Phobius"/>
    </source>
</evidence>
<feature type="transmembrane region" description="Helical" evidence="2">
    <location>
        <begin position="680"/>
        <end position="702"/>
    </location>
</feature>
<keyword evidence="4" id="KW-1185">Reference proteome</keyword>
<evidence type="ECO:0000256" key="1">
    <source>
        <dbReference type="SAM" id="MobiDB-lite"/>
    </source>
</evidence>
<feature type="compositionally biased region" description="Basic and acidic residues" evidence="1">
    <location>
        <begin position="1"/>
        <end position="15"/>
    </location>
</feature>
<evidence type="ECO:0000313" key="3">
    <source>
        <dbReference type="EMBL" id="PKS09940.1"/>
    </source>
</evidence>
<organism evidence="3 4">
    <name type="scientific">Lomentospora prolificans</name>
    <dbReference type="NCBI Taxonomy" id="41688"/>
    <lineage>
        <taxon>Eukaryota</taxon>
        <taxon>Fungi</taxon>
        <taxon>Dikarya</taxon>
        <taxon>Ascomycota</taxon>
        <taxon>Pezizomycotina</taxon>
        <taxon>Sordariomycetes</taxon>
        <taxon>Hypocreomycetidae</taxon>
        <taxon>Microascales</taxon>
        <taxon>Microascaceae</taxon>
        <taxon>Lomentospora</taxon>
    </lineage>
</organism>
<feature type="transmembrane region" description="Helical" evidence="2">
    <location>
        <begin position="202"/>
        <end position="222"/>
    </location>
</feature>
<proteinExistence type="predicted"/>
<dbReference type="VEuPathDB" id="FungiDB:jhhlp_004563"/>
<feature type="compositionally biased region" description="Basic and acidic residues" evidence="1">
    <location>
        <begin position="61"/>
        <end position="89"/>
    </location>
</feature>
<accession>A0A2N3NBX4</accession>
<dbReference type="EMBL" id="NLAX01000010">
    <property type="protein sequence ID" value="PKS09940.1"/>
    <property type="molecule type" value="Genomic_DNA"/>
</dbReference>
<feature type="region of interest" description="Disordered" evidence="1">
    <location>
        <begin position="401"/>
        <end position="421"/>
    </location>
</feature>
<feature type="compositionally biased region" description="Acidic residues" evidence="1">
    <location>
        <begin position="51"/>
        <end position="60"/>
    </location>
</feature>
<dbReference type="InterPro" id="IPR021514">
    <property type="entry name" value="DUF3176"/>
</dbReference>
<comment type="caution">
    <text evidence="3">The sequence shown here is derived from an EMBL/GenBank/DDBJ whole genome shotgun (WGS) entry which is preliminary data.</text>
</comment>
<protein>
    <submittedName>
        <fullName evidence="3">Uncharacterized protein</fullName>
    </submittedName>
</protein>